<dbReference type="AlphaFoldDB" id="A0A0E9Q5Q6"/>
<sequence length="19" mass="2157">MLCSQIKETTTSFHEKCGL</sequence>
<dbReference type="EMBL" id="GBXM01096897">
    <property type="protein sequence ID" value="JAH11680.1"/>
    <property type="molecule type" value="Transcribed_RNA"/>
</dbReference>
<accession>A0A0E9Q5Q6</accession>
<protein>
    <submittedName>
        <fullName evidence="1">Uncharacterized protein</fullName>
    </submittedName>
</protein>
<evidence type="ECO:0000313" key="1">
    <source>
        <dbReference type="EMBL" id="JAH11680.1"/>
    </source>
</evidence>
<name>A0A0E9Q5Q6_ANGAN</name>
<organism evidence="1">
    <name type="scientific">Anguilla anguilla</name>
    <name type="common">European freshwater eel</name>
    <name type="synonym">Muraena anguilla</name>
    <dbReference type="NCBI Taxonomy" id="7936"/>
    <lineage>
        <taxon>Eukaryota</taxon>
        <taxon>Metazoa</taxon>
        <taxon>Chordata</taxon>
        <taxon>Craniata</taxon>
        <taxon>Vertebrata</taxon>
        <taxon>Euteleostomi</taxon>
        <taxon>Actinopterygii</taxon>
        <taxon>Neopterygii</taxon>
        <taxon>Teleostei</taxon>
        <taxon>Anguilliformes</taxon>
        <taxon>Anguillidae</taxon>
        <taxon>Anguilla</taxon>
    </lineage>
</organism>
<reference evidence="1" key="2">
    <citation type="journal article" date="2015" name="Fish Shellfish Immunol.">
        <title>Early steps in the European eel (Anguilla anguilla)-Vibrio vulnificus interaction in the gills: Role of the RtxA13 toxin.</title>
        <authorList>
            <person name="Callol A."/>
            <person name="Pajuelo D."/>
            <person name="Ebbesson L."/>
            <person name="Teles M."/>
            <person name="MacKenzie S."/>
            <person name="Amaro C."/>
        </authorList>
    </citation>
    <scope>NUCLEOTIDE SEQUENCE</scope>
</reference>
<proteinExistence type="predicted"/>
<reference evidence="1" key="1">
    <citation type="submission" date="2014-11" db="EMBL/GenBank/DDBJ databases">
        <authorList>
            <person name="Amaro Gonzalez C."/>
        </authorList>
    </citation>
    <scope>NUCLEOTIDE SEQUENCE</scope>
</reference>